<evidence type="ECO:0000256" key="1">
    <source>
        <dbReference type="ARBA" id="ARBA00023054"/>
    </source>
</evidence>
<keyword evidence="4" id="KW-1185">Reference proteome</keyword>
<accession>A0A1J1HIH0</accession>
<name>A0A1J1HIH0_9DIPT</name>
<dbReference type="EMBL" id="CVRI01000005">
    <property type="protein sequence ID" value="CRK87805.1"/>
    <property type="molecule type" value="Genomic_DNA"/>
</dbReference>
<dbReference type="STRING" id="568069.A0A1J1HIH0"/>
<proteinExistence type="predicted"/>
<dbReference type="Proteomes" id="UP000183832">
    <property type="component" value="Unassembled WGS sequence"/>
</dbReference>
<evidence type="ECO:0000313" key="3">
    <source>
        <dbReference type="EMBL" id="CRK87805.1"/>
    </source>
</evidence>
<dbReference type="OrthoDB" id="6766775at2759"/>
<sequence length="327" mass="38904">MSSKNDREMHIAEMVTVEREIRANEIMKMFLGGKGKRRIMEPLESREVRRRDQFKLDHANRLNIYYEIINNIMKFTKTSNIVNSKNLFVRDENEGFQYYILFNFINNQLESFSNSLAKESTEIQASQDYFNNLMKFYDQKIEELRREFGEKVAQLLPLKNDREKLVSQLMQHLKTIEDVMKTLECDFSSVQKLLGDHKKITLLNIPEFFSLLEQRINEVLAFVFCDQRKNVDIFNDDKNLCVRSLKRSAEDFVKIEDVITTQQCAECAEREDINRYDETIVYPLDIETIKEKMREKIYSPDMLRRLHNLSKCNLPRSGIIASRRYVE</sequence>
<dbReference type="Pfam" id="PF21773">
    <property type="entry name" value="ODAD1_CC"/>
    <property type="match status" value="1"/>
</dbReference>
<dbReference type="AlphaFoldDB" id="A0A1J1HIH0"/>
<feature type="domain" description="ODAD1 central coiled coil region" evidence="2">
    <location>
        <begin position="4"/>
        <end position="196"/>
    </location>
</feature>
<evidence type="ECO:0000259" key="2">
    <source>
        <dbReference type="Pfam" id="PF21773"/>
    </source>
</evidence>
<dbReference type="PANTHER" id="PTHR21694:SF18">
    <property type="entry name" value="COILED-COIL DOMAIN-CONTAINING PROTEIN 63"/>
    <property type="match status" value="1"/>
</dbReference>
<dbReference type="InterPro" id="IPR051876">
    <property type="entry name" value="ODA-DC/CCD"/>
</dbReference>
<protein>
    <submittedName>
        <fullName evidence="3">CLUMA_CG001566, isoform A</fullName>
    </submittedName>
</protein>
<gene>
    <name evidence="3" type="ORF">CLUMA_CG001566</name>
</gene>
<dbReference type="PANTHER" id="PTHR21694">
    <property type="entry name" value="COILED-COIL DOMAIN-CONTAINING PROTEIN 63"/>
    <property type="match status" value="1"/>
</dbReference>
<keyword evidence="1" id="KW-0175">Coiled coil</keyword>
<organism evidence="3 4">
    <name type="scientific">Clunio marinus</name>
    <dbReference type="NCBI Taxonomy" id="568069"/>
    <lineage>
        <taxon>Eukaryota</taxon>
        <taxon>Metazoa</taxon>
        <taxon>Ecdysozoa</taxon>
        <taxon>Arthropoda</taxon>
        <taxon>Hexapoda</taxon>
        <taxon>Insecta</taxon>
        <taxon>Pterygota</taxon>
        <taxon>Neoptera</taxon>
        <taxon>Endopterygota</taxon>
        <taxon>Diptera</taxon>
        <taxon>Nematocera</taxon>
        <taxon>Chironomoidea</taxon>
        <taxon>Chironomidae</taxon>
        <taxon>Clunio</taxon>
    </lineage>
</organism>
<evidence type="ECO:0000313" key="4">
    <source>
        <dbReference type="Proteomes" id="UP000183832"/>
    </source>
</evidence>
<reference evidence="3 4" key="1">
    <citation type="submission" date="2015-04" db="EMBL/GenBank/DDBJ databases">
        <authorList>
            <person name="Syromyatnikov M.Y."/>
            <person name="Popov V.N."/>
        </authorList>
    </citation>
    <scope>NUCLEOTIDE SEQUENCE [LARGE SCALE GENOMIC DNA]</scope>
</reference>
<dbReference type="InterPro" id="IPR049258">
    <property type="entry name" value="ODAD1_CC"/>
</dbReference>